<evidence type="ECO:0000313" key="5">
    <source>
        <dbReference type="Proteomes" id="UP000582487"/>
    </source>
</evidence>
<comment type="caution">
    <text evidence="2">The sequence shown here is derived from an EMBL/GenBank/DDBJ whole genome shotgun (WGS) entry which is preliminary data.</text>
</comment>
<dbReference type="Proteomes" id="UP000582487">
    <property type="component" value="Unassembled WGS sequence"/>
</dbReference>
<evidence type="ECO:0000313" key="4">
    <source>
        <dbReference type="Proteomes" id="UP000578252"/>
    </source>
</evidence>
<dbReference type="Proteomes" id="UP001209486">
    <property type="component" value="Unassembled WGS sequence"/>
</dbReference>
<organism evidence="2 4">
    <name type="scientific">Mobiluncus mulieris</name>
    <dbReference type="NCBI Taxonomy" id="2052"/>
    <lineage>
        <taxon>Bacteria</taxon>
        <taxon>Bacillati</taxon>
        <taxon>Actinomycetota</taxon>
        <taxon>Actinomycetes</taxon>
        <taxon>Actinomycetales</taxon>
        <taxon>Actinomycetaceae</taxon>
        <taxon>Mobiluncus</taxon>
    </lineage>
</organism>
<dbReference type="EMBL" id="JABCUV010000001">
    <property type="protein sequence ID" value="NMW92345.1"/>
    <property type="molecule type" value="Genomic_DNA"/>
</dbReference>
<evidence type="ECO:0000313" key="6">
    <source>
        <dbReference type="Proteomes" id="UP001209486"/>
    </source>
</evidence>
<name>A0A378PDL2_9ACTO</name>
<dbReference type="AlphaFoldDB" id="A0A378PDL2"/>
<evidence type="ECO:0000313" key="2">
    <source>
        <dbReference type="EMBL" id="NMW64608.1"/>
    </source>
</evidence>
<reference evidence="4 5" key="2">
    <citation type="submission" date="2020-04" db="EMBL/GenBank/DDBJ databases">
        <title>Antimicrobial susceptibility and clonality of vaginal-derived multi-drug resistant Mobiluncus isolates in China.</title>
        <authorList>
            <person name="Zhang X."/>
        </authorList>
    </citation>
    <scope>NUCLEOTIDE SEQUENCE [LARGE SCALE GENOMIC DNA]</scope>
    <source>
        <strain evidence="2 4">13</strain>
        <strain evidence="3 5">7</strain>
    </source>
</reference>
<evidence type="ECO:0000313" key="1">
    <source>
        <dbReference type="EMBL" id="MCU9969444.1"/>
    </source>
</evidence>
<dbReference type="Proteomes" id="UP000578252">
    <property type="component" value="Unassembled WGS sequence"/>
</dbReference>
<reference evidence="1 6" key="1">
    <citation type="submission" date="2019-08" db="EMBL/GenBank/DDBJ databases">
        <title>Comparison of rpoB and gyrB Sequences from Mobiluncus Species and Development of a Multiplex PCR Method for Clinical Detection of Mobiluncus curtisii and Mobiluncus mulieris.</title>
        <authorList>
            <person name="Yang L."/>
            <person name="Shen Y."/>
            <person name="Xu G."/>
            <person name="Shu L.-B."/>
            <person name="Hu J."/>
            <person name="Zhang R."/>
            <person name="Wang Y."/>
            <person name="Zhou H.-W."/>
            <person name="Zhang X."/>
        </authorList>
    </citation>
    <scope>NUCLEOTIDE SEQUENCE [LARGE SCALE GENOMIC DNA]</scope>
    <source>
        <strain evidence="1 6">M26</strain>
    </source>
</reference>
<dbReference type="EMBL" id="JABCUR010000002">
    <property type="protein sequence ID" value="NMW64608.1"/>
    <property type="molecule type" value="Genomic_DNA"/>
</dbReference>
<evidence type="ECO:0000313" key="3">
    <source>
        <dbReference type="EMBL" id="NMW92345.1"/>
    </source>
</evidence>
<accession>A0A378PDL2</accession>
<dbReference type="EMBL" id="VSZY01000015">
    <property type="protein sequence ID" value="MCU9969444.1"/>
    <property type="molecule type" value="Genomic_DNA"/>
</dbReference>
<protein>
    <submittedName>
        <fullName evidence="2">Uncharacterized protein</fullName>
    </submittedName>
</protein>
<dbReference type="RefSeq" id="WP_004015813.1">
    <property type="nucleotide sequence ID" value="NZ_CAMUNX010000008.1"/>
</dbReference>
<gene>
    <name evidence="1" type="ORF">FYZ43_08595</name>
    <name evidence="3" type="ORF">HHJ74_01250</name>
    <name evidence="2" type="ORF">HHJ78_03450</name>
</gene>
<sequence>MDWMGLLKSDPTVVERLTESMNRLMDEVELTGGSGKVTHSFEVKTEKEGDMKIVQSVSLALPKSHHLVSFTREMGGHGFTVVSLDTRTGEIIG</sequence>
<proteinExistence type="predicted"/>